<protein>
    <submittedName>
        <fullName evidence="1">Esterase/lipase</fullName>
    </submittedName>
</protein>
<organism evidence="1 4">
    <name type="scientific">Pediococcus damnosus</name>
    <dbReference type="NCBI Taxonomy" id="51663"/>
    <lineage>
        <taxon>Bacteria</taxon>
        <taxon>Bacillati</taxon>
        <taxon>Bacillota</taxon>
        <taxon>Bacilli</taxon>
        <taxon>Lactobacillales</taxon>
        <taxon>Lactobacillaceae</taxon>
        <taxon>Pediococcus</taxon>
    </lineage>
</organism>
<dbReference type="InterPro" id="IPR029058">
    <property type="entry name" value="AB_hydrolase_fold"/>
</dbReference>
<proteinExistence type="predicted"/>
<dbReference type="Pfam" id="PF11187">
    <property type="entry name" value="Mbeg1-like"/>
    <property type="match status" value="1"/>
</dbReference>
<evidence type="ECO:0000313" key="1">
    <source>
        <dbReference type="EMBL" id="AMV62814.1"/>
    </source>
</evidence>
<evidence type="ECO:0000313" key="3">
    <source>
        <dbReference type="Proteomes" id="UP000076244"/>
    </source>
</evidence>
<dbReference type="RefSeq" id="WP_046871151.1">
    <property type="nucleotide sequence ID" value="NZ_BAAAXI010000190.1"/>
</dbReference>
<gene>
    <name evidence="1" type="ORF">ADU70_1326</name>
    <name evidence="2" type="ORF">ADU72_1372</name>
</gene>
<dbReference type="OrthoDB" id="9769481at2"/>
<dbReference type="EMBL" id="CP012288">
    <property type="protein sequence ID" value="AMV67301.1"/>
    <property type="molecule type" value="Genomic_DNA"/>
</dbReference>
<name>A0A0R2HM22_9LACO</name>
<dbReference type="AlphaFoldDB" id="A0A0R2HM22"/>
<accession>A0A0R2HM22</accession>
<dbReference type="KEGG" id="pdm:ADU72_1372"/>
<keyword evidence="3" id="KW-1185">Reference proteome</keyword>
<dbReference type="Proteomes" id="UP000076244">
    <property type="component" value="Chromosome"/>
</dbReference>
<evidence type="ECO:0000313" key="4">
    <source>
        <dbReference type="Proteomes" id="UP000076405"/>
    </source>
</evidence>
<dbReference type="SUPFAM" id="SSF53474">
    <property type="entry name" value="alpha/beta-Hydrolases"/>
    <property type="match status" value="1"/>
</dbReference>
<dbReference type="Proteomes" id="UP000076405">
    <property type="component" value="Chromosome"/>
</dbReference>
<evidence type="ECO:0000313" key="2">
    <source>
        <dbReference type="EMBL" id="AMV67301.1"/>
    </source>
</evidence>
<reference evidence="3 4" key="1">
    <citation type="journal article" date="2016" name="PLoS ONE">
        <title>The Identification of Novel Diagnostic Marker Genes for the Detection of Beer Spoiling Pediococcus damnosus Strains Using the BlAst Diagnostic Gene findEr.</title>
        <authorList>
            <person name="Behr J."/>
            <person name="Geissler A.J."/>
            <person name="Schmid J."/>
            <person name="Zehe A."/>
            <person name="Vogel R.F."/>
        </authorList>
    </citation>
    <scope>NUCLEOTIDE SEQUENCE [LARGE SCALE GENOMIC DNA]</scope>
    <source>
        <strain evidence="1 4">TMW 2.1533</strain>
        <strain evidence="2 3">TMW 2.1535</strain>
    </source>
</reference>
<dbReference type="EMBL" id="CP012275">
    <property type="protein sequence ID" value="AMV62814.1"/>
    <property type="molecule type" value="Genomic_DNA"/>
</dbReference>
<sequence>MSDLLNYLDNYNRPITPHLNVADQMLLSRLPFFPFENIVSANSDNQIYLPEALKLLTNKLAANSDHLLLHNDRILIEKLSNSFRFKKIALSDFQVHHSDDLQTQYAAISITIEPSLTIIAFRGADGTQLGWQADMSLVYTPEDTSWQTFSLSYLSQVASTISGPLQLIGFSKGGSMATAAALKTTASIQDHLQQVVNFDGPQGSKLPNLSAPLQSIFYTYLPQLPFFGLGSNYPQSPQIISSQSTGIWQHDLYSWQIPDTSPTVLGMASSTNPFLNQSLRKWLCSLKQNDARLFINTFWDILNDTQAVTVNDLIKHWQQVTKLFQNQSKAWDPVAQEMGQKTLQAVFQIIVTFTRF</sequence>
<dbReference type="InterPro" id="IPR024499">
    <property type="entry name" value="Mbeg1-like"/>
</dbReference>